<comment type="caution">
    <text evidence="2">The sequence shown here is derived from an EMBL/GenBank/DDBJ whole genome shotgun (WGS) entry which is preliminary data.</text>
</comment>
<dbReference type="EMBL" id="PCTS01000006">
    <property type="protein sequence ID" value="PIP86739.1"/>
    <property type="molecule type" value="Genomic_DNA"/>
</dbReference>
<keyword evidence="1" id="KW-0472">Membrane</keyword>
<organism evidence="2 3">
    <name type="scientific">Candidatus Campbellbacteria bacterium CG22_combo_CG10-13_8_21_14_all_43_18</name>
    <dbReference type="NCBI Taxonomy" id="1974530"/>
    <lineage>
        <taxon>Bacteria</taxon>
        <taxon>Candidatus Campbelliibacteriota</taxon>
    </lineage>
</organism>
<reference evidence="2 3" key="1">
    <citation type="submission" date="2017-09" db="EMBL/GenBank/DDBJ databases">
        <title>Depth-based differentiation of microbial function through sediment-hosted aquifers and enrichment of novel symbionts in the deep terrestrial subsurface.</title>
        <authorList>
            <person name="Probst A.J."/>
            <person name="Ladd B."/>
            <person name="Jarett J.K."/>
            <person name="Geller-Mcgrath D.E."/>
            <person name="Sieber C.M."/>
            <person name="Emerson J.B."/>
            <person name="Anantharaman K."/>
            <person name="Thomas B.C."/>
            <person name="Malmstrom R."/>
            <person name="Stieglmeier M."/>
            <person name="Klingl A."/>
            <person name="Woyke T."/>
            <person name="Ryan C.M."/>
            <person name="Banfield J.F."/>
        </authorList>
    </citation>
    <scope>NUCLEOTIDE SEQUENCE [LARGE SCALE GENOMIC DNA]</scope>
    <source>
        <strain evidence="2">CG22_combo_CG10-13_8_21_14_all_43_18</strain>
    </source>
</reference>
<keyword evidence="1" id="KW-1133">Transmembrane helix</keyword>
<feature type="transmembrane region" description="Helical" evidence="1">
    <location>
        <begin position="6"/>
        <end position="27"/>
    </location>
</feature>
<proteinExistence type="predicted"/>
<evidence type="ECO:0000256" key="1">
    <source>
        <dbReference type="SAM" id="Phobius"/>
    </source>
</evidence>
<sequence length="74" mass="8360">MNLLFWGLLAGVLGKVIIGLSVVAVHVRIMKEHKLDKKVYHSIRNEKFWGIVGVLLMVAGFFLEIAYYTETGLI</sequence>
<evidence type="ECO:0000313" key="3">
    <source>
        <dbReference type="Proteomes" id="UP000231276"/>
    </source>
</evidence>
<keyword evidence="1" id="KW-0812">Transmembrane</keyword>
<evidence type="ECO:0000313" key="2">
    <source>
        <dbReference type="EMBL" id="PIP86739.1"/>
    </source>
</evidence>
<feature type="transmembrane region" description="Helical" evidence="1">
    <location>
        <begin position="48"/>
        <end position="68"/>
    </location>
</feature>
<dbReference type="AlphaFoldDB" id="A0A2H0DYF6"/>
<accession>A0A2H0DYF6</accession>
<gene>
    <name evidence="2" type="ORF">COW82_00390</name>
</gene>
<protein>
    <submittedName>
        <fullName evidence="2">Uncharacterized protein</fullName>
    </submittedName>
</protein>
<name>A0A2H0DYF6_9BACT</name>
<dbReference type="Proteomes" id="UP000231276">
    <property type="component" value="Unassembled WGS sequence"/>
</dbReference>